<dbReference type="AlphaFoldDB" id="A0A3M7M252"/>
<keyword evidence="2" id="KW-1185">Reference proteome</keyword>
<sequence length="268" mass="30578">MSVITPTASPTGPFNFFGLPRELRDAIYAEVWPTTASLYHDMVESSKLQLDFGISYNVQEGAQKKLHSYPSWARVNRQFLRESMEQFYRNFHVHGQVPGSRVTTSFRFGRVEDAAHEREEAEKELACVLRGKPVLPGYIPEAIYPHKVIEVTKTWPINLSSLKRFEHGLLDKNGKRSLCITFGIAIGYLYSPTIDLSAFEATGFELDELVVEVVFRLKYCTIKNKVFSLVQGEVKRLGSVLVGESDVELILGLVQHWDCWRFEVTKKN</sequence>
<name>A0A3M7M252_9PLEO</name>
<reference evidence="1 2" key="1">
    <citation type="journal article" date="2014" name="PLoS ONE">
        <title>De novo Genome Assembly of the Fungal Plant Pathogen Pyrenophora semeniperda.</title>
        <authorList>
            <person name="Soliai M.M."/>
            <person name="Meyer S.E."/>
            <person name="Udall J.A."/>
            <person name="Elzinga D.E."/>
            <person name="Hermansen R.A."/>
            <person name="Bodily P.M."/>
            <person name="Hart A.A."/>
            <person name="Coleman C.E."/>
        </authorList>
    </citation>
    <scope>NUCLEOTIDE SEQUENCE [LARGE SCALE GENOMIC DNA]</scope>
    <source>
        <strain evidence="1 2">CCB06</strain>
        <tissue evidence="1">Mycelium</tissue>
    </source>
</reference>
<evidence type="ECO:0000313" key="2">
    <source>
        <dbReference type="Proteomes" id="UP000265663"/>
    </source>
</evidence>
<organism evidence="1 2">
    <name type="scientific">Pyrenophora seminiperda CCB06</name>
    <dbReference type="NCBI Taxonomy" id="1302712"/>
    <lineage>
        <taxon>Eukaryota</taxon>
        <taxon>Fungi</taxon>
        <taxon>Dikarya</taxon>
        <taxon>Ascomycota</taxon>
        <taxon>Pezizomycotina</taxon>
        <taxon>Dothideomycetes</taxon>
        <taxon>Pleosporomycetidae</taxon>
        <taxon>Pleosporales</taxon>
        <taxon>Pleosporineae</taxon>
        <taxon>Pleosporaceae</taxon>
        <taxon>Pyrenophora</taxon>
    </lineage>
</organism>
<gene>
    <name evidence="1" type="ORF">GMOD_00008321</name>
</gene>
<dbReference type="EMBL" id="KE747816">
    <property type="protein sequence ID" value="RMZ68597.1"/>
    <property type="molecule type" value="Genomic_DNA"/>
</dbReference>
<proteinExistence type="predicted"/>
<dbReference type="Proteomes" id="UP000265663">
    <property type="component" value="Unassembled WGS sequence"/>
</dbReference>
<dbReference type="OrthoDB" id="3799620at2759"/>
<evidence type="ECO:0000313" key="1">
    <source>
        <dbReference type="EMBL" id="RMZ68597.1"/>
    </source>
</evidence>
<accession>A0A3M7M252</accession>
<protein>
    <submittedName>
        <fullName evidence="1">Xaa-pro dipeptidase</fullName>
    </submittedName>
</protein>